<dbReference type="GO" id="GO:0016740">
    <property type="term" value="F:transferase activity"/>
    <property type="evidence" value="ECO:0007669"/>
    <property type="project" value="UniProtKB-KW"/>
</dbReference>
<evidence type="ECO:0000313" key="2">
    <source>
        <dbReference type="Proteomes" id="UP000199576"/>
    </source>
</evidence>
<name>A0ABY0UQU3_PSECE</name>
<evidence type="ECO:0000313" key="1">
    <source>
        <dbReference type="EMBL" id="SDT04872.1"/>
    </source>
</evidence>
<reference evidence="1 2" key="1">
    <citation type="submission" date="2016-10" db="EMBL/GenBank/DDBJ databases">
        <authorList>
            <person name="Varghese N."/>
            <person name="Submissions S."/>
        </authorList>
    </citation>
    <scope>NUCLEOTIDE SEQUENCE [LARGE SCALE GENOMIC DNA]</scope>
    <source>
        <strain evidence="1 2">BS2981</strain>
    </source>
</reference>
<dbReference type="EMBL" id="LT629753">
    <property type="protein sequence ID" value="SDT04872.1"/>
    <property type="molecule type" value="Genomic_DNA"/>
</dbReference>
<dbReference type="Proteomes" id="UP000199576">
    <property type="component" value="Chromosome I"/>
</dbReference>
<keyword evidence="1" id="KW-0808">Transferase</keyword>
<accession>A0ABY0UQU3</accession>
<keyword evidence="2" id="KW-1185">Reference proteome</keyword>
<proteinExistence type="predicted"/>
<protein>
    <submittedName>
        <fullName evidence="1">KDO transferase-3</fullName>
    </submittedName>
</protein>
<dbReference type="RefSeq" id="WP_083735269.1">
    <property type="nucleotide sequence ID" value="NZ_LT629753.1"/>
</dbReference>
<organism evidence="1 2">
    <name type="scientific">Pseudomonas cedrina</name>
    <dbReference type="NCBI Taxonomy" id="651740"/>
    <lineage>
        <taxon>Bacteria</taxon>
        <taxon>Pseudomonadati</taxon>
        <taxon>Pseudomonadota</taxon>
        <taxon>Gammaproteobacteria</taxon>
        <taxon>Pseudomonadales</taxon>
        <taxon>Pseudomonadaceae</taxon>
        <taxon>Pseudomonas</taxon>
    </lineage>
</organism>
<gene>
    <name evidence="1" type="ORF">SAMN04490182_3131</name>
</gene>
<sequence>MKQTSLLGTGPAGHAKQAFYTPFSGPWLSTTRPLAVHPFNRCRNTESGAVFIIASGPSAKSFPIEKFAHVPMITMNGAISMFKDTDIKPYFYACTDRSFSQQQPDLFKHAMVVSQRVALWEEQARSSRVRPTGKFYPLSKAERPSWLDSALGKRSALVVNHSWLPTRKRPLGFSKDMSEGFFDARTVAYLAIQLAYHVGFTQVFLVGVDLDERSGRFYETPESIKSPCGLDQHYFTRILPSFELMSRKVMGDDFMVYNLSEVSRIPDSVVPRVTLGQVEAMLA</sequence>